<dbReference type="AlphaFoldDB" id="A0A1L3ENN5"/>
<keyword evidence="10" id="KW-1185">Reference proteome</keyword>
<feature type="domain" description="Peptidase M50" evidence="8">
    <location>
        <begin position="26"/>
        <end position="194"/>
    </location>
</feature>
<accession>A0A1L3ENN5</accession>
<comment type="similarity">
    <text evidence="3">Belongs to the peptidase M50B family.</text>
</comment>
<evidence type="ECO:0000256" key="4">
    <source>
        <dbReference type="ARBA" id="ARBA00022692"/>
    </source>
</evidence>
<keyword evidence="6 7" id="KW-0472">Membrane</keyword>
<comment type="subcellular location">
    <subcellularLocation>
        <location evidence="2">Membrane</location>
        <topology evidence="2">Multi-pass membrane protein</topology>
    </subcellularLocation>
</comment>
<name>A0A1L3ENN5_9GAMM</name>
<dbReference type="EMBL" id="CP017480">
    <property type="protein sequence ID" value="APG02632.1"/>
    <property type="molecule type" value="Genomic_DNA"/>
</dbReference>
<proteinExistence type="inferred from homology"/>
<dbReference type="GO" id="GO:0006508">
    <property type="term" value="P:proteolysis"/>
    <property type="evidence" value="ECO:0007669"/>
    <property type="project" value="InterPro"/>
</dbReference>
<evidence type="ECO:0000256" key="1">
    <source>
        <dbReference type="ARBA" id="ARBA00001947"/>
    </source>
</evidence>
<reference evidence="10" key="1">
    <citation type="submission" date="2016-09" db="EMBL/GenBank/DDBJ databases">
        <authorList>
            <person name="Lysoe E."/>
        </authorList>
    </citation>
    <scope>NUCLEOTIDE SEQUENCE [LARGE SCALE GENOMIC DNA]</scope>
    <source>
        <strain evidence="10">LJ96T</strain>
    </source>
</reference>
<dbReference type="Proteomes" id="UP000182987">
    <property type="component" value="Chromosome"/>
</dbReference>
<evidence type="ECO:0000256" key="6">
    <source>
        <dbReference type="ARBA" id="ARBA00023136"/>
    </source>
</evidence>
<evidence type="ECO:0000313" key="9">
    <source>
        <dbReference type="EMBL" id="APG02632.1"/>
    </source>
</evidence>
<feature type="transmembrane region" description="Helical" evidence="7">
    <location>
        <begin position="100"/>
        <end position="124"/>
    </location>
</feature>
<keyword evidence="5 7" id="KW-1133">Transmembrane helix</keyword>
<evidence type="ECO:0000259" key="8">
    <source>
        <dbReference type="Pfam" id="PF02163"/>
    </source>
</evidence>
<dbReference type="Pfam" id="PF02163">
    <property type="entry name" value="Peptidase_M50"/>
    <property type="match status" value="1"/>
</dbReference>
<evidence type="ECO:0000256" key="2">
    <source>
        <dbReference type="ARBA" id="ARBA00004141"/>
    </source>
</evidence>
<dbReference type="GO" id="GO:0016020">
    <property type="term" value="C:membrane"/>
    <property type="evidence" value="ECO:0007669"/>
    <property type="project" value="UniProtKB-SubCell"/>
</dbReference>
<organism evidence="9 10">
    <name type="scientific">Luteibacter rhizovicinus DSM 16549</name>
    <dbReference type="NCBI Taxonomy" id="1440763"/>
    <lineage>
        <taxon>Bacteria</taxon>
        <taxon>Pseudomonadati</taxon>
        <taxon>Pseudomonadota</taxon>
        <taxon>Gammaproteobacteria</taxon>
        <taxon>Lysobacterales</taxon>
        <taxon>Rhodanobacteraceae</taxon>
        <taxon>Luteibacter</taxon>
    </lineage>
</organism>
<sequence>MLILAAFVMCLFAASSAGVLLFSLMMVVVFPVAVAAHELGHYIAARRHGMTVLLMRIGAVDIAPWGRGWKVRWKRYIHPLPAGYVYALPDPSRPYRVPMIVFALGGVTATLVFATLVALAVPFMPTETERALLTGCVAVLFLPVCNLFPGRDGYETDGPIAWRWWRHPPGEALMAPVFAKAKLLGGIPISKLETHDAEALMGDSITGVWYAVKRHQQCGEWGQVVEFGPRLEGLVPEHRFARSAYAETIDLIRSEIAFAAAVLHDDPALLPDAAALHRSDWGNSVLSPRCAAWFAYRAGDQETWRDAMAQTMRVAGRSVDRSLLVSERLIAGQLYGED</sequence>
<comment type="cofactor">
    <cofactor evidence="1">
        <name>Zn(2+)</name>
        <dbReference type="ChEBI" id="CHEBI:29105"/>
    </cofactor>
</comment>
<dbReference type="InterPro" id="IPR008915">
    <property type="entry name" value="Peptidase_M50"/>
</dbReference>
<keyword evidence="4 7" id="KW-0812">Transmembrane</keyword>
<evidence type="ECO:0000313" key="10">
    <source>
        <dbReference type="Proteomes" id="UP000182987"/>
    </source>
</evidence>
<dbReference type="STRING" id="1440763.BJI69_01060"/>
<gene>
    <name evidence="9" type="ORF">BJI69_01060</name>
</gene>
<evidence type="ECO:0000256" key="7">
    <source>
        <dbReference type="SAM" id="Phobius"/>
    </source>
</evidence>
<protein>
    <recommendedName>
        <fullName evidence="8">Peptidase M50 domain-containing protein</fullName>
    </recommendedName>
</protein>
<dbReference type="KEGG" id="lrz:BJI69_01060"/>
<evidence type="ECO:0000256" key="3">
    <source>
        <dbReference type="ARBA" id="ARBA00007931"/>
    </source>
</evidence>
<evidence type="ECO:0000256" key="5">
    <source>
        <dbReference type="ARBA" id="ARBA00022989"/>
    </source>
</evidence>